<gene>
    <name evidence="3" type="ORF">BLE401_07110</name>
</gene>
<dbReference type="AlphaFoldDB" id="A0A2N9YDE7"/>
<feature type="signal peptide" evidence="2">
    <location>
        <begin position="1"/>
        <end position="21"/>
    </location>
</feature>
<protein>
    <submittedName>
        <fullName evidence="3">DUF2799 domain-containing protein</fullName>
    </submittedName>
</protein>
<feature type="chain" id="PRO_5025055544" evidence="2">
    <location>
        <begin position="22"/>
        <end position="185"/>
    </location>
</feature>
<keyword evidence="1" id="KW-0175">Coiled coil</keyword>
<dbReference type="EMBL" id="CP018889">
    <property type="protein sequence ID" value="AUI68494.2"/>
    <property type="molecule type" value="Genomic_DNA"/>
</dbReference>
<dbReference type="OrthoDB" id="5917215at2"/>
<dbReference type="InterPro" id="IPR021242">
    <property type="entry name" value="DUF2799"/>
</dbReference>
<name>A0A2N9YDE7_9GAMM</name>
<sequence length="185" mass="21148">MIKKMLFAGSFMFLLAGCASLSQEECQQGNWQTIGYNDGAQGYKVERFSSHQEACAEYKVRPNFQLYKQGYEKGIVTYCRPNKGYDLGKQLSQYEGVCPSHLETAFLNAYLDGLEANYRAAQTTLNSKNSEYRRLSALLSSSREENTRRKIQNDLKTLDNEIEQLESKQETAIELRDRAESILSH</sequence>
<accession>A0A2N9YDE7</accession>
<reference evidence="4" key="1">
    <citation type="submission" date="2016-12" db="EMBL/GenBank/DDBJ databases">
        <title>Complete Genome Sequence of Beggiatoa leptomitiformis D-401.</title>
        <authorList>
            <person name="Fomenkov A."/>
            <person name="Vincze T."/>
            <person name="Grabovich M."/>
            <person name="Anton B.P."/>
            <person name="Dubinina G."/>
            <person name="Orlova M."/>
            <person name="Belousova E."/>
            <person name="Roberts R.J."/>
        </authorList>
    </citation>
    <scope>NUCLEOTIDE SEQUENCE [LARGE SCALE GENOMIC DNA]</scope>
    <source>
        <strain evidence="4">D-401</strain>
    </source>
</reference>
<evidence type="ECO:0000256" key="1">
    <source>
        <dbReference type="SAM" id="Coils"/>
    </source>
</evidence>
<feature type="coiled-coil region" evidence="1">
    <location>
        <begin position="111"/>
        <end position="182"/>
    </location>
</feature>
<proteinExistence type="predicted"/>
<keyword evidence="2" id="KW-0732">Signal</keyword>
<evidence type="ECO:0000313" key="3">
    <source>
        <dbReference type="EMBL" id="AUI68494.2"/>
    </source>
</evidence>
<dbReference type="Pfam" id="PF10973">
    <property type="entry name" value="DUF2799"/>
    <property type="match status" value="1"/>
</dbReference>
<organism evidence="3 4">
    <name type="scientific">Beggiatoa leptomitoformis</name>
    <dbReference type="NCBI Taxonomy" id="288004"/>
    <lineage>
        <taxon>Bacteria</taxon>
        <taxon>Pseudomonadati</taxon>
        <taxon>Pseudomonadota</taxon>
        <taxon>Gammaproteobacteria</taxon>
        <taxon>Thiotrichales</taxon>
        <taxon>Thiotrichaceae</taxon>
        <taxon>Beggiatoa</taxon>
    </lineage>
</organism>
<evidence type="ECO:0000313" key="4">
    <source>
        <dbReference type="Proteomes" id="UP000234271"/>
    </source>
</evidence>
<keyword evidence="4" id="KW-1185">Reference proteome</keyword>
<dbReference type="PROSITE" id="PS51257">
    <property type="entry name" value="PROKAR_LIPOPROTEIN"/>
    <property type="match status" value="1"/>
</dbReference>
<dbReference type="Proteomes" id="UP000234271">
    <property type="component" value="Chromosome"/>
</dbReference>
<evidence type="ECO:0000256" key="2">
    <source>
        <dbReference type="SAM" id="SignalP"/>
    </source>
</evidence>
<dbReference type="RefSeq" id="WP_145917128.1">
    <property type="nucleotide sequence ID" value="NZ_CP012373.2"/>
</dbReference>